<dbReference type="Proteomes" id="UP000017766">
    <property type="component" value="Unassembled WGS sequence"/>
</dbReference>
<name>A0A7U9IZ75_ECOLX</name>
<dbReference type="AlphaFoldDB" id="A0A7U9IZ75"/>
<dbReference type="EMBL" id="AYLQ01000020">
    <property type="protein sequence ID" value="ESP09010.1"/>
    <property type="molecule type" value="Genomic_DNA"/>
</dbReference>
<accession>A0A7U9IZ75</accession>
<evidence type="ECO:0000313" key="1">
    <source>
        <dbReference type="EMBL" id="ESP09010.1"/>
    </source>
</evidence>
<proteinExistence type="predicted"/>
<gene>
    <name evidence="1" type="ORF">G711_01713</name>
</gene>
<protein>
    <submittedName>
        <fullName evidence="1">Uncharacterized protein</fullName>
    </submittedName>
</protein>
<comment type="caution">
    <text evidence="1">The sequence shown here is derived from an EMBL/GenBank/DDBJ whole genome shotgun (WGS) entry which is preliminary data.</text>
</comment>
<organism evidence="1 2">
    <name type="scientific">Escherichia coli HVH 36</name>
    <name type="common">4-5675286</name>
    <dbReference type="NCBI Taxonomy" id="1280986"/>
    <lineage>
        <taxon>Bacteria</taxon>
        <taxon>Pseudomonadati</taxon>
        <taxon>Pseudomonadota</taxon>
        <taxon>Gammaproteobacteria</taxon>
        <taxon>Enterobacterales</taxon>
        <taxon>Enterobacteriaceae</taxon>
        <taxon>Escherichia</taxon>
    </lineage>
</organism>
<reference evidence="1 2" key="1">
    <citation type="submission" date="2013-08" db="EMBL/GenBank/DDBJ databases">
        <title>The Genome Sequence of Escherichia coli HVH 36 (4-5675286).</title>
        <authorList>
            <consortium name="The Broad Institute Genome Sequencing Platform"/>
            <consortium name="The Broad Institute Genome Sequencing Center for Infectious Disease"/>
            <person name="Feldgarden M."/>
            <person name="Frimodt-Moller N."/>
            <person name="Leihof R.F."/>
            <person name="Rasmussen L."/>
            <person name="Young S.K."/>
            <person name="Zeng Q."/>
            <person name="Gargeya S."/>
            <person name="Fitzgerald M."/>
            <person name="Abouelleil A."/>
            <person name="Alvarado L."/>
            <person name="Berlin A.M."/>
            <person name="Chapman S.B."/>
            <person name="Gainer-Dewar J."/>
            <person name="Goldberg J."/>
            <person name="Gnerre S."/>
            <person name="Griggs A."/>
            <person name="Gujja S."/>
            <person name="Hansen M."/>
            <person name="Howarth C."/>
            <person name="Imamovic A."/>
            <person name="Ireland A."/>
            <person name="Larimer J."/>
            <person name="McCowan C."/>
            <person name="Murphy C."/>
            <person name="Pearson M."/>
            <person name="Poon T."/>
            <person name="Priest M."/>
            <person name="Roberts A."/>
            <person name="Saif S."/>
            <person name="Shea T."/>
            <person name="Sykes S."/>
            <person name="Wortman J."/>
            <person name="Nusbaum C."/>
            <person name="Birren B."/>
        </authorList>
    </citation>
    <scope>NUCLEOTIDE SEQUENCE [LARGE SCALE GENOMIC DNA]</scope>
    <source>
        <strain evidence="2">HVH 36 (4-5675286)</strain>
    </source>
</reference>
<sequence>MKQFTVAAVNGGMISHRCAEAAQQDIARLCRGQGHPVKAGDCHIVQVQVLAVAPPVILAMKIRHINSRQMVCIPEQRVTVRHPVLKAPSCQMWHTAEFMNFPPADQPPGQCAFYLQPPVSLAQPGQLTGMTVDQCHNLPLYLCPQPVFRCDTKIRLRLCGNIHTRDIPLPLRRAYHEAARLRRRTPPGMRQNR</sequence>
<evidence type="ECO:0000313" key="2">
    <source>
        <dbReference type="Proteomes" id="UP000017766"/>
    </source>
</evidence>